<accession>A0A0K9PAH2</accession>
<reference evidence="4" key="1">
    <citation type="journal article" date="2016" name="Nature">
        <title>The genome of the seagrass Zostera marina reveals angiosperm adaptation to the sea.</title>
        <authorList>
            <person name="Olsen J.L."/>
            <person name="Rouze P."/>
            <person name="Verhelst B."/>
            <person name="Lin Y.-C."/>
            <person name="Bayer T."/>
            <person name="Collen J."/>
            <person name="Dattolo E."/>
            <person name="De Paoli E."/>
            <person name="Dittami S."/>
            <person name="Maumus F."/>
            <person name="Michel G."/>
            <person name="Kersting A."/>
            <person name="Lauritano C."/>
            <person name="Lohaus R."/>
            <person name="Toepel M."/>
            <person name="Tonon T."/>
            <person name="Vanneste K."/>
            <person name="Amirebrahimi M."/>
            <person name="Brakel J."/>
            <person name="Bostroem C."/>
            <person name="Chovatia M."/>
            <person name="Grimwood J."/>
            <person name="Jenkins J.W."/>
            <person name="Jueterbock A."/>
            <person name="Mraz A."/>
            <person name="Stam W.T."/>
            <person name="Tice H."/>
            <person name="Bornberg-Bauer E."/>
            <person name="Green P.J."/>
            <person name="Pearson G.A."/>
            <person name="Procaccini G."/>
            <person name="Duarte C.M."/>
            <person name="Schmutz J."/>
            <person name="Reusch T.B.H."/>
            <person name="Van de Peer Y."/>
        </authorList>
    </citation>
    <scope>NUCLEOTIDE SEQUENCE [LARGE SCALE GENOMIC DNA]</scope>
    <source>
        <strain evidence="4">cv. Finnish</strain>
    </source>
</reference>
<dbReference type="Proteomes" id="UP000036987">
    <property type="component" value="Unassembled WGS sequence"/>
</dbReference>
<sequence length="298" mass="33874">MKFGKEFRIHLEDTLPDWRDKFLCYKPLKKLLKNIPLQNHDAPLDVRTGVVENVDVEVCFVRILEDQLEKFNDFYVDKEEEFIIRLQELKERIESVKSRSSNSGAFTSVSENEFSDENFQIRKAFVTIHGEMVLLKNYSSLNFAGIVKILKKYDKRTGGLLRLPFTQRVLHQPFFTTEPLTWLIQECEANLELIFPLEAEVIESSPQRHSSSTAPITHDNLSESISMDVYRSTLAAMRAIQGLRRASSTSNPLSLGQFFLGANGEDTAGAVTSENSDCNSSETSHTQENHQDCANSSD</sequence>
<dbReference type="OMA" id="HQPIFTT"/>
<dbReference type="PANTHER" id="PTHR45978">
    <property type="entry name" value="SPX DOMAIN-CONTAINING PROTEIN 3"/>
    <property type="match status" value="1"/>
</dbReference>
<feature type="region of interest" description="Disordered" evidence="1">
    <location>
        <begin position="270"/>
        <end position="298"/>
    </location>
</feature>
<dbReference type="InterPro" id="IPR031142">
    <property type="entry name" value="SPX_prot"/>
</dbReference>
<gene>
    <name evidence="3" type="ORF">ZOSMA_302G00050</name>
</gene>
<proteinExistence type="predicted"/>
<organism evidence="3 4">
    <name type="scientific">Zostera marina</name>
    <name type="common">Eelgrass</name>
    <dbReference type="NCBI Taxonomy" id="29655"/>
    <lineage>
        <taxon>Eukaryota</taxon>
        <taxon>Viridiplantae</taxon>
        <taxon>Streptophyta</taxon>
        <taxon>Embryophyta</taxon>
        <taxon>Tracheophyta</taxon>
        <taxon>Spermatophyta</taxon>
        <taxon>Magnoliopsida</taxon>
        <taxon>Liliopsida</taxon>
        <taxon>Zosteraceae</taxon>
        <taxon>Zostera</taxon>
    </lineage>
</organism>
<name>A0A0K9PAH2_ZOSMR</name>
<dbReference type="OrthoDB" id="6493944at2759"/>
<evidence type="ECO:0000313" key="4">
    <source>
        <dbReference type="Proteomes" id="UP000036987"/>
    </source>
</evidence>
<keyword evidence="4" id="KW-1185">Reference proteome</keyword>
<dbReference type="STRING" id="29655.A0A0K9PAH2"/>
<dbReference type="AlphaFoldDB" id="A0A0K9PAH2"/>
<dbReference type="PANTHER" id="PTHR45978:SF7">
    <property type="entry name" value="SPX DOMAIN-CONTAINING PROTEIN 4"/>
    <property type="match status" value="1"/>
</dbReference>
<dbReference type="GO" id="GO:0070417">
    <property type="term" value="P:cellular response to cold"/>
    <property type="evidence" value="ECO:0007669"/>
    <property type="project" value="UniProtKB-ARBA"/>
</dbReference>
<evidence type="ECO:0000259" key="2">
    <source>
        <dbReference type="PROSITE" id="PS51382"/>
    </source>
</evidence>
<dbReference type="InterPro" id="IPR004331">
    <property type="entry name" value="SPX_dom"/>
</dbReference>
<dbReference type="SMR" id="A0A0K9PAH2"/>
<feature type="compositionally biased region" description="Polar residues" evidence="1">
    <location>
        <begin position="270"/>
        <end position="284"/>
    </location>
</feature>
<feature type="domain" description="SPX" evidence="2">
    <location>
        <begin position="1"/>
        <end position="167"/>
    </location>
</feature>
<dbReference type="EMBL" id="LFYR01000988">
    <property type="protein sequence ID" value="KMZ65981.1"/>
    <property type="molecule type" value="Genomic_DNA"/>
</dbReference>
<dbReference type="PROSITE" id="PS51382">
    <property type="entry name" value="SPX"/>
    <property type="match status" value="1"/>
</dbReference>
<dbReference type="CDD" id="cd14481">
    <property type="entry name" value="SPX_AtSPX1_like"/>
    <property type="match status" value="1"/>
</dbReference>
<comment type="caution">
    <text evidence="3">The sequence shown here is derived from an EMBL/GenBank/DDBJ whole genome shotgun (WGS) entry which is preliminary data.</text>
</comment>
<evidence type="ECO:0000313" key="3">
    <source>
        <dbReference type="EMBL" id="KMZ65981.1"/>
    </source>
</evidence>
<evidence type="ECO:0000256" key="1">
    <source>
        <dbReference type="SAM" id="MobiDB-lite"/>
    </source>
</evidence>
<dbReference type="GO" id="GO:0016036">
    <property type="term" value="P:cellular response to phosphate starvation"/>
    <property type="evidence" value="ECO:0007669"/>
    <property type="project" value="InterPro"/>
</dbReference>
<protein>
    <submittedName>
        <fullName evidence="3">SPX domain-containing protein 4</fullName>
    </submittedName>
</protein>
<dbReference type="Pfam" id="PF03105">
    <property type="entry name" value="SPX"/>
    <property type="match status" value="2"/>
</dbReference>